<dbReference type="Gene3D" id="6.10.140.1340">
    <property type="match status" value="1"/>
</dbReference>
<keyword evidence="4" id="KW-1185">Reference proteome</keyword>
<protein>
    <recommendedName>
        <fullName evidence="2">Rhodanese domain-containing protein</fullName>
    </recommendedName>
</protein>
<evidence type="ECO:0000313" key="3">
    <source>
        <dbReference type="EMBL" id="AVP58099.1"/>
    </source>
</evidence>
<dbReference type="OrthoDB" id="1445766at2"/>
<dbReference type="PROSITE" id="PS50206">
    <property type="entry name" value="RHODANESE_3"/>
    <property type="match status" value="1"/>
</dbReference>
<accession>A0A2P1NM06</accession>
<gene>
    <name evidence="3" type="ORF">C7H73_10775</name>
</gene>
<name>A0A2P1NM06_9BURK</name>
<keyword evidence="1" id="KW-0472">Membrane</keyword>
<dbReference type="InterPro" id="IPR001763">
    <property type="entry name" value="Rhodanese-like_dom"/>
</dbReference>
<organism evidence="3 4">
    <name type="scientific">Pulveribacter suum</name>
    <dbReference type="NCBI Taxonomy" id="2116657"/>
    <lineage>
        <taxon>Bacteria</taxon>
        <taxon>Pseudomonadati</taxon>
        <taxon>Pseudomonadota</taxon>
        <taxon>Betaproteobacteria</taxon>
        <taxon>Burkholderiales</taxon>
        <taxon>Comamonadaceae</taxon>
        <taxon>Pulveribacter</taxon>
    </lineage>
</organism>
<sequence>MTLQTLDAIAARRLIDAGGALLIDVRASDEHARERIAGARSLPLAQLRAQAQAGAAPLAGAQAVIFHCRSGQRTAAHAQALADCANGQAYVLEGGLDGWKRAGLPVVRDASQPLELQRQVQIAAGALVALGTALGLGVSPWFLLLPGFVGCGLVFAGVSGFCGMARLLVKMPWNRRAAAA</sequence>
<dbReference type="Gene3D" id="3.40.250.10">
    <property type="entry name" value="Rhodanese-like domain"/>
    <property type="match status" value="1"/>
</dbReference>
<feature type="transmembrane region" description="Helical" evidence="1">
    <location>
        <begin position="122"/>
        <end position="141"/>
    </location>
</feature>
<dbReference type="Pfam" id="PF11127">
    <property type="entry name" value="YgaP-like_TM"/>
    <property type="match status" value="1"/>
</dbReference>
<dbReference type="RefSeq" id="WP_106846652.1">
    <property type="nucleotide sequence ID" value="NZ_CP027792.1"/>
</dbReference>
<dbReference type="PANTHER" id="PTHR44086:SF10">
    <property type="entry name" value="THIOSULFATE SULFURTRANSFERASE_RHODANESE-LIKE DOMAIN-CONTAINING PROTEIN 3"/>
    <property type="match status" value="1"/>
</dbReference>
<reference evidence="4" key="1">
    <citation type="submission" date="2018-03" db="EMBL/GenBank/DDBJ databases">
        <title>Genome sequencing of Melaminivora sp. strain SC2-7.</title>
        <authorList>
            <person name="Kim S.-J."/>
            <person name="Heo J."/>
            <person name="Ahn J.-H."/>
            <person name="Kwon S.-W."/>
        </authorList>
    </citation>
    <scope>NUCLEOTIDE SEQUENCE [LARGE SCALE GENOMIC DNA]</scope>
    <source>
        <strain evidence="4">SC2-7</strain>
    </source>
</reference>
<evidence type="ECO:0000259" key="2">
    <source>
        <dbReference type="PROSITE" id="PS50206"/>
    </source>
</evidence>
<feature type="domain" description="Rhodanese" evidence="2">
    <location>
        <begin position="16"/>
        <end position="108"/>
    </location>
</feature>
<dbReference type="SMART" id="SM00450">
    <property type="entry name" value="RHOD"/>
    <property type="match status" value="1"/>
</dbReference>
<keyword evidence="1" id="KW-0812">Transmembrane</keyword>
<dbReference type="Proteomes" id="UP000241829">
    <property type="component" value="Chromosome"/>
</dbReference>
<dbReference type="KEGG" id="melm:C7H73_10775"/>
<dbReference type="InterPro" id="IPR021309">
    <property type="entry name" value="YgaP-like_TM"/>
</dbReference>
<dbReference type="Pfam" id="PF00581">
    <property type="entry name" value="Rhodanese"/>
    <property type="match status" value="1"/>
</dbReference>
<proteinExistence type="predicted"/>
<keyword evidence="1" id="KW-1133">Transmembrane helix</keyword>
<dbReference type="EMBL" id="CP027792">
    <property type="protein sequence ID" value="AVP58099.1"/>
    <property type="molecule type" value="Genomic_DNA"/>
</dbReference>
<dbReference type="PANTHER" id="PTHR44086">
    <property type="entry name" value="THIOSULFATE SULFURTRANSFERASE RDL2, MITOCHONDRIAL-RELATED"/>
    <property type="match status" value="1"/>
</dbReference>
<dbReference type="GO" id="GO:0004792">
    <property type="term" value="F:thiosulfate-cyanide sulfurtransferase activity"/>
    <property type="evidence" value="ECO:0007669"/>
    <property type="project" value="TreeGrafter"/>
</dbReference>
<dbReference type="AlphaFoldDB" id="A0A2P1NM06"/>
<dbReference type="SUPFAM" id="SSF52821">
    <property type="entry name" value="Rhodanese/Cell cycle control phosphatase"/>
    <property type="match status" value="1"/>
</dbReference>
<dbReference type="InterPro" id="IPR036873">
    <property type="entry name" value="Rhodanese-like_dom_sf"/>
</dbReference>
<feature type="transmembrane region" description="Helical" evidence="1">
    <location>
        <begin position="147"/>
        <end position="169"/>
    </location>
</feature>
<evidence type="ECO:0000313" key="4">
    <source>
        <dbReference type="Proteomes" id="UP000241829"/>
    </source>
</evidence>
<evidence type="ECO:0000256" key="1">
    <source>
        <dbReference type="SAM" id="Phobius"/>
    </source>
</evidence>